<keyword evidence="12" id="KW-0539">Nucleus</keyword>
<evidence type="ECO:0000256" key="3">
    <source>
        <dbReference type="ARBA" id="ARBA00009050"/>
    </source>
</evidence>
<keyword evidence="4" id="KW-0812">Transmembrane</keyword>
<feature type="coiled-coil region" evidence="13">
    <location>
        <begin position="366"/>
        <end position="407"/>
    </location>
</feature>
<keyword evidence="13" id="KW-0175">Coiled coil</keyword>
<evidence type="ECO:0000256" key="6">
    <source>
        <dbReference type="ARBA" id="ARBA00022989"/>
    </source>
</evidence>
<evidence type="ECO:0000313" key="16">
    <source>
        <dbReference type="Ensembl" id="ENSSSCP00060047273.1"/>
    </source>
</evidence>
<evidence type="ECO:0000256" key="12">
    <source>
        <dbReference type="ARBA" id="ARBA00023242"/>
    </source>
</evidence>
<dbReference type="CDD" id="cd14700">
    <property type="entry name" value="bZIP_ATF6"/>
    <property type="match status" value="1"/>
</dbReference>
<organism evidence="16 17">
    <name type="scientific">Sus scrofa</name>
    <name type="common">Pig</name>
    <dbReference type="NCBI Taxonomy" id="9823"/>
    <lineage>
        <taxon>Eukaryota</taxon>
        <taxon>Metazoa</taxon>
        <taxon>Chordata</taxon>
        <taxon>Craniata</taxon>
        <taxon>Vertebrata</taxon>
        <taxon>Euteleostomi</taxon>
        <taxon>Mammalia</taxon>
        <taxon>Eutheria</taxon>
        <taxon>Laurasiatheria</taxon>
        <taxon>Artiodactyla</taxon>
        <taxon>Suina</taxon>
        <taxon>Suidae</taxon>
        <taxon>Sus</taxon>
    </lineage>
</organism>
<dbReference type="PROSITE" id="PS50217">
    <property type="entry name" value="BZIP"/>
    <property type="match status" value="1"/>
</dbReference>
<dbReference type="Proteomes" id="UP000694723">
    <property type="component" value="Unplaced"/>
</dbReference>
<dbReference type="Pfam" id="PF00170">
    <property type="entry name" value="bZIP_1"/>
    <property type="match status" value="1"/>
</dbReference>
<feature type="compositionally biased region" description="Basic residues" evidence="14">
    <location>
        <begin position="535"/>
        <end position="544"/>
    </location>
</feature>
<dbReference type="SUPFAM" id="SSF57959">
    <property type="entry name" value="Leucine zipper domain"/>
    <property type="match status" value="1"/>
</dbReference>
<dbReference type="AlphaFoldDB" id="A0A8D1WZS6"/>
<keyword evidence="6" id="KW-1133">Transmembrane helix</keyword>
<evidence type="ECO:0000256" key="1">
    <source>
        <dbReference type="ARBA" id="ARBA00004123"/>
    </source>
</evidence>
<evidence type="ECO:0000259" key="15">
    <source>
        <dbReference type="PROSITE" id="PS50217"/>
    </source>
</evidence>
<evidence type="ECO:0000313" key="17">
    <source>
        <dbReference type="Proteomes" id="UP000694723"/>
    </source>
</evidence>
<feature type="compositionally biased region" description="Low complexity" evidence="14">
    <location>
        <begin position="105"/>
        <end position="124"/>
    </location>
</feature>
<feature type="domain" description="BZIP" evidence="15">
    <location>
        <begin position="341"/>
        <end position="404"/>
    </location>
</feature>
<feature type="compositionally biased region" description="Pro residues" evidence="14">
    <location>
        <begin position="87"/>
        <end position="97"/>
    </location>
</feature>
<feature type="region of interest" description="Disordered" evidence="14">
    <location>
        <begin position="76"/>
        <end position="133"/>
    </location>
</feature>
<dbReference type="GO" id="GO:0006986">
    <property type="term" value="P:response to unfolded protein"/>
    <property type="evidence" value="ECO:0007669"/>
    <property type="project" value="UniProtKB-KW"/>
</dbReference>
<gene>
    <name evidence="16" type="primary">ATF6B</name>
</gene>
<evidence type="ECO:0000256" key="8">
    <source>
        <dbReference type="ARBA" id="ARBA00023125"/>
    </source>
</evidence>
<feature type="region of interest" description="Disordered" evidence="14">
    <location>
        <begin position="677"/>
        <end position="715"/>
    </location>
</feature>
<dbReference type="InterPro" id="IPR004827">
    <property type="entry name" value="bZIP"/>
</dbReference>
<name>A0A8D1WZS6_PIG</name>
<evidence type="ECO:0000256" key="7">
    <source>
        <dbReference type="ARBA" id="ARBA00023015"/>
    </source>
</evidence>
<evidence type="ECO:0000256" key="10">
    <source>
        <dbReference type="ARBA" id="ARBA00023163"/>
    </source>
</evidence>
<dbReference type="PANTHER" id="PTHR46164">
    <property type="entry name" value="ATF6, ISOFORM C"/>
    <property type="match status" value="1"/>
</dbReference>
<evidence type="ECO:0000256" key="2">
    <source>
        <dbReference type="ARBA" id="ARBA00004648"/>
    </source>
</evidence>
<dbReference type="PANTHER" id="PTHR46164:SF2">
    <property type="entry name" value="CYCLIC AMP-DEPENDENT TRANSCRIPTION FACTOR ATF-6 BETA"/>
    <property type="match status" value="1"/>
</dbReference>
<protein>
    <submittedName>
        <fullName evidence="16">Activating transcription factor 6 beta</fullName>
    </submittedName>
</protein>
<evidence type="ECO:0000256" key="11">
    <source>
        <dbReference type="ARBA" id="ARBA00023230"/>
    </source>
</evidence>
<evidence type="ECO:0000256" key="9">
    <source>
        <dbReference type="ARBA" id="ARBA00023136"/>
    </source>
</evidence>
<dbReference type="InterPro" id="IPR051882">
    <property type="entry name" value="ATF_bZIP_TF"/>
</dbReference>
<feature type="region of interest" description="Disordered" evidence="14">
    <location>
        <begin position="534"/>
        <end position="578"/>
    </location>
</feature>
<dbReference type="FunFam" id="1.20.5.170:FF:000041">
    <property type="entry name" value="Cyclic AMP-dependent transcription factor ATF-6 beta"/>
    <property type="match status" value="1"/>
</dbReference>
<keyword evidence="10" id="KW-0804">Transcription</keyword>
<comment type="subcellular location">
    <subcellularLocation>
        <location evidence="2">Endoplasmic reticulum membrane</location>
        <topology evidence="2">Single-pass type II membrane protein</topology>
    </subcellularLocation>
    <subcellularLocation>
        <location evidence="1">Nucleus</location>
    </subcellularLocation>
</comment>
<evidence type="ECO:0000256" key="5">
    <source>
        <dbReference type="ARBA" id="ARBA00022824"/>
    </source>
</evidence>
<comment type="similarity">
    <text evidence="3">Belongs to the bZIP family. ATF subfamily.</text>
</comment>
<dbReference type="GO" id="GO:0003677">
    <property type="term" value="F:DNA binding"/>
    <property type="evidence" value="ECO:0007669"/>
    <property type="project" value="UniProtKB-KW"/>
</dbReference>
<sequence length="849" mass="93016">MMGEAGLGNCLVVGGWGGKMAELMLLSEIADPTRFFTDNLLSPEDWDSTLYAGLDEVAEEPTQLFRCPEEDVPFGSSSLDLGMDVSPPEPPWDPLPIFPDLQVKSEPSSPCSSSSLSSEASHLSTEPSSQASGVGEVLVVKTESLAPPLCLLGDDPTSPFETVQINVGPTSDDPSDVQIKIEPVSPSSSINSEASVLSAESPNQTFIGEEVLEVKTESPSPQGCLLRDVPGPALGAVQITMGPSSDGSSGKALPTRKPPLQPKPVVITTVPMPPRAVPPSTTVLLQPLVQPPPVSPVVLIQGAIRVQPEGPTPAAPRPERKSIVPAPMPGNSCPPEVDAKLLKRQQRMIKNRESACQSRRKKKEYLQGLEARLQAVLADNQQLRRENAALRRRLEALLAENSELRLGSGNRKVVCVMVFLLFIAFNFGPVSISEPPPAPISPRTSREEPRPRRHLLEFSAQEPAEPPRRPSQGLEEPQPSPAGRPSFRNLTAFPGAAKELLLRDLDQLFLSSDCRHFNRTESLRLADELSGWVQRHQRGRRKIPQRAQERQKSQLRKKSPPIKAAVPTQSPGPPERDTARQLQLYRHPDRSQPEFLDAIDRREDTLYVVSFRRDHLLLPAISHNKTSRPKMSLVMPAMAPNETLSGRGPPGDYEEMMQIECEVMDTRVIHIKTSTVPPSLRKQPASTPGNATAAGPGLESPTRLPHRSAMASGCSTSGFRGPDVWLPQRPRSLWAYQRKSVLYAVCSLRVMLFRTLRPFIDLPPTPAWRSEGSCYLFQALGASRQSRGRKSSPAPSKMLTSSSTLKPGKKQPYSQTHGHTRGHPRESPCEPLSSATGRSWGVWRSHMQY</sequence>
<feature type="region of interest" description="Disordered" evidence="14">
    <location>
        <begin position="241"/>
        <end position="265"/>
    </location>
</feature>
<reference evidence="16" key="1">
    <citation type="submission" date="2025-08" db="UniProtKB">
        <authorList>
            <consortium name="Ensembl"/>
        </authorList>
    </citation>
    <scope>IDENTIFICATION</scope>
</reference>
<dbReference type="GO" id="GO:0005634">
    <property type="term" value="C:nucleus"/>
    <property type="evidence" value="ECO:0007669"/>
    <property type="project" value="UniProtKB-SubCell"/>
</dbReference>
<keyword evidence="7" id="KW-0805">Transcription regulation</keyword>
<keyword evidence="11" id="KW-0834">Unfolded protein response</keyword>
<dbReference type="GO" id="GO:0003700">
    <property type="term" value="F:DNA-binding transcription factor activity"/>
    <property type="evidence" value="ECO:0007669"/>
    <property type="project" value="InterPro"/>
</dbReference>
<dbReference type="InterPro" id="IPR046347">
    <property type="entry name" value="bZIP_sf"/>
</dbReference>
<keyword evidence="5" id="KW-0256">Endoplasmic reticulum</keyword>
<dbReference type="Ensembl" id="ENSSSCT00060106859.1">
    <property type="protein sequence ID" value="ENSSSCP00060047273.1"/>
    <property type="gene ID" value="ENSSSCG00060077559.1"/>
</dbReference>
<feature type="region of interest" description="Disordered" evidence="14">
    <location>
        <begin position="785"/>
        <end position="837"/>
    </location>
</feature>
<dbReference type="PROSITE" id="PS00036">
    <property type="entry name" value="BZIP_BASIC"/>
    <property type="match status" value="1"/>
</dbReference>
<keyword evidence="9" id="KW-0472">Membrane</keyword>
<accession>A0A8D1WZS6</accession>
<dbReference type="SMART" id="SM00338">
    <property type="entry name" value="BRLZ"/>
    <property type="match status" value="1"/>
</dbReference>
<evidence type="ECO:0000256" key="4">
    <source>
        <dbReference type="ARBA" id="ARBA00022692"/>
    </source>
</evidence>
<proteinExistence type="inferred from homology"/>
<evidence type="ECO:0000256" key="13">
    <source>
        <dbReference type="SAM" id="Coils"/>
    </source>
</evidence>
<feature type="region of interest" description="Disordered" evidence="14">
    <location>
        <begin position="309"/>
        <end position="333"/>
    </location>
</feature>
<feature type="region of interest" description="Disordered" evidence="14">
    <location>
        <begin position="456"/>
        <end position="490"/>
    </location>
</feature>
<keyword evidence="8" id="KW-0238">DNA-binding</keyword>
<dbReference type="Gene3D" id="1.20.5.170">
    <property type="match status" value="1"/>
</dbReference>
<evidence type="ECO:0000256" key="14">
    <source>
        <dbReference type="SAM" id="MobiDB-lite"/>
    </source>
</evidence>
<dbReference type="GO" id="GO:0005789">
    <property type="term" value="C:endoplasmic reticulum membrane"/>
    <property type="evidence" value="ECO:0007669"/>
    <property type="project" value="UniProtKB-SubCell"/>
</dbReference>